<dbReference type="Gene3D" id="1.20.120.920">
    <property type="entry name" value="CRISPR-associated endonuclease Cas1, C-terminal domain"/>
    <property type="match status" value="1"/>
</dbReference>
<dbReference type="InterPro" id="IPR002729">
    <property type="entry name" value="CRISPR-assoc_Cas1"/>
</dbReference>
<dbReference type="NCBIfam" id="TIGR03638">
    <property type="entry name" value="cas1_ECOLI"/>
    <property type="match status" value="1"/>
</dbReference>
<comment type="cofactor">
    <cofactor evidence="8">
        <name>Mg(2+)</name>
        <dbReference type="ChEBI" id="CHEBI:18420"/>
    </cofactor>
    <cofactor evidence="8">
        <name>Mn(2+)</name>
        <dbReference type="ChEBI" id="CHEBI:29035"/>
    </cofactor>
</comment>
<dbReference type="Pfam" id="PF01867">
    <property type="entry name" value="Cas_Cas1"/>
    <property type="match status" value="2"/>
</dbReference>
<evidence type="ECO:0000256" key="6">
    <source>
        <dbReference type="ARBA" id="ARBA00023118"/>
    </source>
</evidence>
<keyword evidence="2 8" id="KW-0479">Metal-binding</keyword>
<reference evidence="9 10" key="1">
    <citation type="journal article" date="2018" name="Int. J. Syst. Evol. Microbiol.">
        <title>Bifidobacterium callitrichidarum sp. nov. from the faeces of the emperor tamarin (Saguinus imperator).</title>
        <authorList>
            <person name="Modesto M."/>
            <person name="Michelini S."/>
            <person name="Sansosti M.C."/>
            <person name="De Filippo C."/>
            <person name="Cavalieri D."/>
            <person name="Qvirist L."/>
            <person name="Andlid T."/>
            <person name="Spiezio C."/>
            <person name="Sandri C."/>
            <person name="Pascarelli S."/>
            <person name="Sgorbati B."/>
            <person name="Mattarelli P."/>
        </authorList>
    </citation>
    <scope>NUCLEOTIDE SEQUENCE [LARGE SCALE GENOMIC DNA]</scope>
    <source>
        <strain evidence="9 10">TRI 5</strain>
    </source>
</reference>
<sequence>MTTLITALARVEDRISALYVEHCAIECADGAIQFRNENETESVPAATLSTLLLGPGTRITHAAISLAAKNGCSLLWTGENMTRFYAGATPLSTSTRLLERQAMLSVSPRKRIIVARKMFQKRFPDVDVSNAGMKELLSMEGHRVKKAYAAESDRTGVPWFGRQQRGGGRDDVNTALSAAGVTAYGIVQSIIVSLGCSPALGFIHRNNQRAFVFDIADLYRTELLLPLAFDMASKHQTDIASSVRHELRDRMLDGFFMKRCVNDILDLLEGDKTYEPDNEPEMTLWAGASGEVLSGWNQERLCYASYA</sequence>
<keyword evidence="8" id="KW-0464">Manganese</keyword>
<dbReference type="HAMAP" id="MF_01470">
    <property type="entry name" value="Cas1"/>
    <property type="match status" value="1"/>
</dbReference>
<dbReference type="Proteomes" id="UP000245876">
    <property type="component" value="Unassembled WGS sequence"/>
</dbReference>
<evidence type="ECO:0000313" key="10">
    <source>
        <dbReference type="Proteomes" id="UP000245876"/>
    </source>
</evidence>
<dbReference type="PANTHER" id="PTHR34353">
    <property type="entry name" value="CRISPR-ASSOCIATED ENDONUCLEASE CAS1 1"/>
    <property type="match status" value="1"/>
</dbReference>
<gene>
    <name evidence="9" type="primary">cas1e</name>
    <name evidence="8" type="synonym">cas1</name>
    <name evidence="9" type="ORF">DF196_01755</name>
</gene>
<proteinExistence type="inferred from homology"/>
<dbReference type="AlphaFoldDB" id="A0A2U2NC02"/>
<keyword evidence="3 8" id="KW-0255">Endonuclease</keyword>
<evidence type="ECO:0000256" key="7">
    <source>
        <dbReference type="ARBA" id="ARBA00023125"/>
    </source>
</evidence>
<keyword evidence="4 8" id="KW-0378">Hydrolase</keyword>
<dbReference type="Gene3D" id="3.100.10.20">
    <property type="entry name" value="CRISPR-associated endonuclease Cas1, N-terminal domain"/>
    <property type="match status" value="1"/>
</dbReference>
<evidence type="ECO:0000256" key="5">
    <source>
        <dbReference type="ARBA" id="ARBA00022842"/>
    </source>
</evidence>
<comment type="similarity">
    <text evidence="8">Belongs to the CRISPR-associated endonuclease Cas1 family.</text>
</comment>
<comment type="subunit">
    <text evidence="8">Homodimer, forms a heterotetramer with a Cas2 homodimer.</text>
</comment>
<evidence type="ECO:0000256" key="3">
    <source>
        <dbReference type="ARBA" id="ARBA00022759"/>
    </source>
</evidence>
<dbReference type="EC" id="3.1.-.-" evidence="8"/>
<dbReference type="InterPro" id="IPR042211">
    <property type="entry name" value="CRISPR-assoc_Cas1_N"/>
</dbReference>
<dbReference type="OrthoDB" id="9777847at2"/>
<comment type="caution">
    <text evidence="9">The sequence shown here is derived from an EMBL/GenBank/DDBJ whole genome shotgun (WGS) entry which is preliminary data.</text>
</comment>
<comment type="function">
    <text evidence="8">CRISPR (clustered regularly interspaced short palindromic repeat), is an adaptive immune system that provides protection against mobile genetic elements (viruses, transposable elements and conjugative plasmids). CRISPR clusters contain spacers, sequences complementary to antecedent mobile elements, and target invading nucleic acids. CRISPR clusters are transcribed and processed into CRISPR RNA (crRNA). Acts as a dsDNA endonuclease. Involved in the integration of spacer DNA into the CRISPR cassette.</text>
</comment>
<dbReference type="InterPro" id="IPR050646">
    <property type="entry name" value="Cas1"/>
</dbReference>
<dbReference type="RefSeq" id="WP_109056221.1">
    <property type="nucleotide sequence ID" value="NZ_QFFM01000003.1"/>
</dbReference>
<dbReference type="InterPro" id="IPR019851">
    <property type="entry name" value="CRISPR-assoc_Cas1_ECOLI"/>
</dbReference>
<keyword evidence="10" id="KW-1185">Reference proteome</keyword>
<feature type="binding site" evidence="8">
    <location>
        <position position="217"/>
    </location>
    <ligand>
        <name>Mn(2+)</name>
        <dbReference type="ChEBI" id="CHEBI:29035"/>
    </ligand>
</feature>
<evidence type="ECO:0000256" key="8">
    <source>
        <dbReference type="HAMAP-Rule" id="MF_01470"/>
    </source>
</evidence>
<dbReference type="PANTHER" id="PTHR34353:SF3">
    <property type="entry name" value="CRISPR-ASSOCIATED ENDONUCLEASE CAS1"/>
    <property type="match status" value="1"/>
</dbReference>
<dbReference type="GO" id="GO:0004520">
    <property type="term" value="F:DNA endonuclease activity"/>
    <property type="evidence" value="ECO:0007669"/>
    <property type="project" value="InterPro"/>
</dbReference>
<keyword evidence="7 8" id="KW-0238">DNA-binding</keyword>
<feature type="binding site" evidence="8">
    <location>
        <position position="204"/>
    </location>
    <ligand>
        <name>Mn(2+)</name>
        <dbReference type="ChEBI" id="CHEBI:29035"/>
    </ligand>
</feature>
<evidence type="ECO:0000256" key="2">
    <source>
        <dbReference type="ARBA" id="ARBA00022723"/>
    </source>
</evidence>
<evidence type="ECO:0000256" key="4">
    <source>
        <dbReference type="ARBA" id="ARBA00022801"/>
    </source>
</evidence>
<feature type="binding site" evidence="8">
    <location>
        <position position="140"/>
    </location>
    <ligand>
        <name>Mn(2+)</name>
        <dbReference type="ChEBI" id="CHEBI:29035"/>
    </ligand>
</feature>
<keyword evidence="5 8" id="KW-0460">Magnesium</keyword>
<dbReference type="GO" id="GO:0051607">
    <property type="term" value="P:defense response to virus"/>
    <property type="evidence" value="ECO:0007669"/>
    <property type="project" value="UniProtKB-UniRule"/>
</dbReference>
<evidence type="ECO:0000313" key="9">
    <source>
        <dbReference type="EMBL" id="PWG66652.1"/>
    </source>
</evidence>
<dbReference type="GO" id="GO:0043571">
    <property type="term" value="P:maintenance of CRISPR repeat elements"/>
    <property type="evidence" value="ECO:0007669"/>
    <property type="project" value="UniProtKB-UniRule"/>
</dbReference>
<name>A0A2U2NC02_9BIFI</name>
<keyword evidence="6 8" id="KW-0051">Antiviral defense</keyword>
<keyword evidence="1 8" id="KW-0540">Nuclease</keyword>
<accession>A0A2U2NC02</accession>
<dbReference type="GO" id="GO:0016787">
    <property type="term" value="F:hydrolase activity"/>
    <property type="evidence" value="ECO:0007669"/>
    <property type="project" value="UniProtKB-KW"/>
</dbReference>
<dbReference type="EMBL" id="QFFM01000003">
    <property type="protein sequence ID" value="PWG66652.1"/>
    <property type="molecule type" value="Genomic_DNA"/>
</dbReference>
<dbReference type="InterPro" id="IPR042206">
    <property type="entry name" value="CRISPR-assoc_Cas1_C"/>
</dbReference>
<organism evidence="9 10">
    <name type="scientific">Bifidobacterium callitrichidarum</name>
    <dbReference type="NCBI Taxonomy" id="2052941"/>
    <lineage>
        <taxon>Bacteria</taxon>
        <taxon>Bacillati</taxon>
        <taxon>Actinomycetota</taxon>
        <taxon>Actinomycetes</taxon>
        <taxon>Bifidobacteriales</taxon>
        <taxon>Bifidobacteriaceae</taxon>
        <taxon>Bifidobacterium</taxon>
    </lineage>
</organism>
<dbReference type="GO" id="GO:0003677">
    <property type="term" value="F:DNA binding"/>
    <property type="evidence" value="ECO:0007669"/>
    <property type="project" value="UniProtKB-KW"/>
</dbReference>
<dbReference type="GO" id="GO:0046872">
    <property type="term" value="F:metal ion binding"/>
    <property type="evidence" value="ECO:0007669"/>
    <property type="project" value="UniProtKB-UniRule"/>
</dbReference>
<protein>
    <recommendedName>
        <fullName evidence="8">CRISPR-associated endonuclease Cas1</fullName>
        <ecNumber evidence="8">3.1.-.-</ecNumber>
    </recommendedName>
</protein>
<evidence type="ECO:0000256" key="1">
    <source>
        <dbReference type="ARBA" id="ARBA00022722"/>
    </source>
</evidence>